<reference evidence="3 4" key="1">
    <citation type="journal article" date="2022" name="Nat. Plants">
        <title>Genomes of leafy and leafless Platanthera orchids illuminate the evolution of mycoheterotrophy.</title>
        <authorList>
            <person name="Li M.H."/>
            <person name="Liu K.W."/>
            <person name="Li Z."/>
            <person name="Lu H.C."/>
            <person name="Ye Q.L."/>
            <person name="Zhang D."/>
            <person name="Wang J.Y."/>
            <person name="Li Y.F."/>
            <person name="Zhong Z.M."/>
            <person name="Liu X."/>
            <person name="Yu X."/>
            <person name="Liu D.K."/>
            <person name="Tu X.D."/>
            <person name="Liu B."/>
            <person name="Hao Y."/>
            <person name="Liao X.Y."/>
            <person name="Jiang Y.T."/>
            <person name="Sun W.H."/>
            <person name="Chen J."/>
            <person name="Chen Y.Q."/>
            <person name="Ai Y."/>
            <person name="Zhai J.W."/>
            <person name="Wu S.S."/>
            <person name="Zhou Z."/>
            <person name="Hsiao Y.Y."/>
            <person name="Wu W.L."/>
            <person name="Chen Y.Y."/>
            <person name="Lin Y.F."/>
            <person name="Hsu J.L."/>
            <person name="Li C.Y."/>
            <person name="Wang Z.W."/>
            <person name="Zhao X."/>
            <person name="Zhong W.Y."/>
            <person name="Ma X.K."/>
            <person name="Ma L."/>
            <person name="Huang J."/>
            <person name="Chen G.Z."/>
            <person name="Huang M.Z."/>
            <person name="Huang L."/>
            <person name="Peng D.H."/>
            <person name="Luo Y.B."/>
            <person name="Zou S.Q."/>
            <person name="Chen S.P."/>
            <person name="Lan S."/>
            <person name="Tsai W.C."/>
            <person name="Van de Peer Y."/>
            <person name="Liu Z.J."/>
        </authorList>
    </citation>
    <scope>NUCLEOTIDE SEQUENCE [LARGE SCALE GENOMIC DNA]</scope>
    <source>
        <strain evidence="3">Lor287</strain>
    </source>
</reference>
<dbReference type="EMBL" id="JBBWWQ010000011">
    <property type="protein sequence ID" value="KAK8935120.1"/>
    <property type="molecule type" value="Genomic_DNA"/>
</dbReference>
<evidence type="ECO:0000313" key="4">
    <source>
        <dbReference type="Proteomes" id="UP001418222"/>
    </source>
</evidence>
<name>A0AAP0BCA5_9ASPA</name>
<accession>A0AAP0BCA5</accession>
<protein>
    <recommendedName>
        <fullName evidence="2">Protein SCAR</fullName>
    </recommendedName>
    <alternativeName>
        <fullName evidence="2">Protein WAVE</fullName>
    </alternativeName>
</protein>
<dbReference type="GO" id="GO:0005856">
    <property type="term" value="C:cytoskeleton"/>
    <property type="evidence" value="ECO:0007669"/>
    <property type="project" value="UniProtKB-SubCell"/>
</dbReference>
<dbReference type="GO" id="GO:0030036">
    <property type="term" value="P:actin cytoskeleton organization"/>
    <property type="evidence" value="ECO:0007669"/>
    <property type="project" value="UniProtKB-UniRule"/>
</dbReference>
<comment type="caution">
    <text evidence="3">The sequence shown here is derived from an EMBL/GenBank/DDBJ whole genome shotgun (WGS) entry which is preliminary data.</text>
</comment>
<comment type="subcellular location">
    <subcellularLocation>
        <location evidence="2">Cytoplasm</location>
        <location evidence="2">Cytoskeleton</location>
    </subcellularLocation>
</comment>
<dbReference type="GO" id="GO:0071933">
    <property type="term" value="F:Arp2/3 complex binding"/>
    <property type="evidence" value="ECO:0007669"/>
    <property type="project" value="TreeGrafter"/>
</dbReference>
<keyword evidence="2" id="KW-0206">Cytoskeleton</keyword>
<evidence type="ECO:0000256" key="1">
    <source>
        <dbReference type="ARBA" id="ARBA00006993"/>
    </source>
</evidence>
<proteinExistence type="inferred from homology"/>
<keyword evidence="4" id="KW-1185">Reference proteome</keyword>
<keyword evidence="2" id="KW-0009">Actin-binding</keyword>
<dbReference type="InterPro" id="IPR028288">
    <property type="entry name" value="SCAR/WAVE_fam"/>
</dbReference>
<comment type="similarity">
    <text evidence="1 2">Belongs to the SCAR/WAVE family.</text>
</comment>
<dbReference type="PANTHER" id="PTHR12902">
    <property type="entry name" value="WASP-1"/>
    <property type="match status" value="1"/>
</dbReference>
<dbReference type="PANTHER" id="PTHR12902:SF1">
    <property type="entry name" value="WISKOTT-ALDRICH SYNDROME PROTEIN FAMILY MEMBER"/>
    <property type="match status" value="1"/>
</dbReference>
<dbReference type="GO" id="GO:0034237">
    <property type="term" value="F:protein kinase A regulatory subunit binding"/>
    <property type="evidence" value="ECO:0007669"/>
    <property type="project" value="TreeGrafter"/>
</dbReference>
<keyword evidence="2" id="KW-0963">Cytoplasm</keyword>
<dbReference type="GO" id="GO:2000601">
    <property type="term" value="P:positive regulation of Arp2/3 complex-mediated actin nucleation"/>
    <property type="evidence" value="ECO:0007669"/>
    <property type="project" value="TreeGrafter"/>
</dbReference>
<comment type="function">
    <text evidence="2">Involved in regulation of actin and microtubule organization. Part of a WAVE complex that activates the Arp2/3 complex.</text>
</comment>
<evidence type="ECO:0000313" key="3">
    <source>
        <dbReference type="EMBL" id="KAK8935120.1"/>
    </source>
</evidence>
<dbReference type="Gene3D" id="6.10.280.150">
    <property type="match status" value="2"/>
</dbReference>
<evidence type="ECO:0000256" key="2">
    <source>
        <dbReference type="RuleBase" id="RU367034"/>
    </source>
</evidence>
<dbReference type="GO" id="GO:0003779">
    <property type="term" value="F:actin binding"/>
    <property type="evidence" value="ECO:0007669"/>
    <property type="project" value="UniProtKB-UniRule"/>
</dbReference>
<dbReference type="Gene3D" id="1.20.5.340">
    <property type="match status" value="1"/>
</dbReference>
<dbReference type="Proteomes" id="UP001418222">
    <property type="component" value="Unassembled WGS sequence"/>
</dbReference>
<organism evidence="3 4">
    <name type="scientific">Platanthera zijinensis</name>
    <dbReference type="NCBI Taxonomy" id="2320716"/>
    <lineage>
        <taxon>Eukaryota</taxon>
        <taxon>Viridiplantae</taxon>
        <taxon>Streptophyta</taxon>
        <taxon>Embryophyta</taxon>
        <taxon>Tracheophyta</taxon>
        <taxon>Spermatophyta</taxon>
        <taxon>Magnoliopsida</taxon>
        <taxon>Liliopsida</taxon>
        <taxon>Asparagales</taxon>
        <taxon>Orchidaceae</taxon>
        <taxon>Orchidoideae</taxon>
        <taxon>Orchideae</taxon>
        <taxon>Orchidinae</taxon>
        <taxon>Platanthera</taxon>
    </lineage>
</organism>
<sequence length="1769" mass="197299">MPTVRYQIRNEYGLADPEVYRAAEKDDPEALLEGVAMAGLVGVLRQLGDLAEFAADVFHDLHEEVMSTSSRGHGLILRVQQLEAEFPVIEKAMLSQIDHSHTVYNSGIDWHPNLRVEQNLVIQGDMPRFVLDSYEECRGPPQLFMLDKFDVAGAGACLTRYSNPSFFKIESASSEIMESELRREKTPRKIKQKGSRWRNDEIPYSFSTPIMDYLQFPSFEPVPDKLPDRLVKLKHRNLKVLDVSNRKSYMEGLINEVLEQNDPEFTLSGSNINKRINWTSEEREVLTGGMTNSSLFREEVLPQSSNELNAELPSPERKVKNFFDTAFTLYGVSEKLHPPSQSAKEEEMLIGNGNEVKNVDFDVIFDDNDMNLPSLQLAECNNHLLDSGFITDEDHDGYRSDDVGSELENYVDALNTMEIEVETDSESRGISDPYFFNRRLPEINPKINGCLELQPQSCGPGSIGRFSTLLDSDTVNDVVPSLLKSANLVDLTYQQLQLRSIVEETSSLEIKINQGEMGQVERAGECIELLPSVCSISNGTCYQKQPNDSMLAPISRDAISSSCIKDSVLKPNGNFKEEQSLSAYSEEEISGRTRSTSEVNECAKFSFLPWKSNTAVVPPTFKESPDVHEDDNILGHNKDRISTAIISNDHMPCNSSKTEYIILLEKAPDDSSIISPLILMDDEIGKPLQIQETGKNDFISGSLLSSTPMGSIVLESYDMPVDLETNMQSEYSAMKITSKYMGGHDEERKQLKSSVLFPDETHELSLLISDDGGSHESTQTSENVDDNVAYISDERGSHHGRGNSLMTSPFSGYTEKTMSNDTANTFQMPESSQKSSLTEVSIEYGKDSFHDSKDNEIYSVKNLSPEISDSALEIVSFNLRSERLAGENRNVFVAMEEVVHPQSSVRSVDVDICRCDLSTSHVISYELEQLPVAKEPHDSANVGRIEPLLSGSGEISDVTQLHPELVDLTKTNEINYANDELELINESSKVDLHQEVLVGKNEKDNKALDGNAIAEDGTESQVLNMLESAKATTSKLCSIADPLPEDDELYRVRPDDEELAITSDSTFFLSKNKSHFLFTQNKEQEMFIGSLSSRISVLDLSNSFDSKLVDVNVNDPHVKLYHNSKGDNTFSKENKQDADSISANVITEEGTDAKVLSMLQSSNLCRSDVQFQENSFSEEATLNQHMPEIKNLGISSQDSISKTCIAVDGTDGQILSLLEFSYAHIHENLVSEEASMNQHRQEIEEPALTGDLTSLKFEREFFVPFINSRNQEPVSVVSSSQSPALYSSNFGDATLSDRNFDEILMEFYPGLHEESLICSKEDGQDSERPEFQSEQAFVSEPSAIPINEMDENMERSTIHLDEDCSDGNTIIQYSLESEILVIEPDPLAFLNHESNNKLNMSPSKAYASERMKTDLSILFQDVSEQPGSSIASEVLESKSLAADFISPISLTNTQEPSQVLPCETFSILSQQEGFEETPPLPPLPPIQWRIGTQITESSNVSKLPQIDLDQKQHFEILFPEIETVHSSGLSLIISSKEDENHGHDNVAMEGADAFTLEERRPKLVNLLPGLELERSQEAPIIDTDAIAPSNSFMFMPTTGAGMYQYDYGDYGGYEGENLHNHSLSSSFPVTVHGFPHYGYHMFLTEGDSSTIYDMALPEMDGDNPNWKHRFVRNKQRDPLIEAVAAHDKSTLRKVSELDPPLKTSKEDETNYLLEQIKNKSFNLKPATSGKANMLNAPSTNLKVAAILQKANAIRQACAGSDEEDDDNWS</sequence>
<gene>
    <name evidence="3" type="ORF">KSP39_PZI013852</name>
</gene>